<dbReference type="NCBIfam" id="TIGR00962">
    <property type="entry name" value="atpA"/>
    <property type="match status" value="1"/>
</dbReference>
<dbReference type="CDD" id="cd01132">
    <property type="entry name" value="F1-ATPase_alpha_CD"/>
    <property type="match status" value="1"/>
</dbReference>
<evidence type="ECO:0000256" key="7">
    <source>
        <dbReference type="ARBA" id="ARBA00023065"/>
    </source>
</evidence>
<dbReference type="PANTHER" id="PTHR48082">
    <property type="entry name" value="ATP SYNTHASE SUBUNIT ALPHA, MITOCHONDRIAL"/>
    <property type="match status" value="1"/>
</dbReference>
<dbReference type="GO" id="GO:0046933">
    <property type="term" value="F:proton-transporting ATP synthase activity, rotational mechanism"/>
    <property type="evidence" value="ECO:0007669"/>
    <property type="project" value="InterPro"/>
</dbReference>
<accession>A0A0K8S408</accession>
<protein>
    <recommendedName>
        <fullName evidence="12">ATP synthase subunit alpha</fullName>
    </recommendedName>
</protein>
<dbReference type="GO" id="GO:0045259">
    <property type="term" value="C:proton-transporting ATP synthase complex"/>
    <property type="evidence" value="ECO:0007669"/>
    <property type="project" value="UniProtKB-KW"/>
</dbReference>
<evidence type="ECO:0000256" key="9">
    <source>
        <dbReference type="ARBA" id="ARBA00023196"/>
    </source>
</evidence>
<evidence type="ECO:0000256" key="3">
    <source>
        <dbReference type="ARBA" id="ARBA00022448"/>
    </source>
</evidence>
<evidence type="ECO:0000256" key="4">
    <source>
        <dbReference type="ARBA" id="ARBA00022741"/>
    </source>
</evidence>
<reference evidence="16" key="1">
    <citation type="submission" date="2014-09" db="EMBL/GenBank/DDBJ databases">
        <authorList>
            <person name="Magalhaes I.L.F."/>
            <person name="Oliveira U."/>
            <person name="Santos F.R."/>
            <person name="Vidigal T.H.D.A."/>
            <person name="Brescovit A.D."/>
            <person name="Santos A.J."/>
        </authorList>
    </citation>
    <scope>NUCLEOTIDE SEQUENCE</scope>
</reference>
<keyword evidence="10 12" id="KW-0066">ATP synthesis</keyword>
<evidence type="ECO:0000256" key="1">
    <source>
        <dbReference type="ARBA" id="ARBA00004370"/>
    </source>
</evidence>
<dbReference type="InterPro" id="IPR004100">
    <property type="entry name" value="ATPase_F1/V1/A1_a/bsu_N"/>
</dbReference>
<comment type="similarity">
    <text evidence="2 11">Belongs to the ATPase alpha/beta chains family.</text>
</comment>
<comment type="function">
    <text evidence="12">Produces ATP from ADP in the presence of a proton gradient across the membrane.</text>
</comment>
<keyword evidence="5 11" id="KW-0375">Hydrogen ion transport</keyword>
<keyword evidence="9 12" id="KW-0139">CF(1)</keyword>
<dbReference type="Gene3D" id="1.20.150.20">
    <property type="entry name" value="ATP synthase alpha/beta chain, C-terminal domain"/>
    <property type="match status" value="1"/>
</dbReference>
<dbReference type="CDD" id="cd18113">
    <property type="entry name" value="ATP-synt_F1_alpha_C"/>
    <property type="match status" value="1"/>
</dbReference>
<dbReference type="GO" id="GO:0043531">
    <property type="term" value="F:ADP binding"/>
    <property type="evidence" value="ECO:0007669"/>
    <property type="project" value="TreeGrafter"/>
</dbReference>
<dbReference type="NCBIfam" id="NF009884">
    <property type="entry name" value="PRK13343.1"/>
    <property type="match status" value="1"/>
</dbReference>
<dbReference type="Pfam" id="PF02874">
    <property type="entry name" value="ATP-synt_ab_N"/>
    <property type="match status" value="1"/>
</dbReference>
<evidence type="ECO:0000256" key="5">
    <source>
        <dbReference type="ARBA" id="ARBA00022781"/>
    </source>
</evidence>
<dbReference type="GO" id="GO:0005739">
    <property type="term" value="C:mitochondrion"/>
    <property type="evidence" value="ECO:0007669"/>
    <property type="project" value="UniProtKB-ARBA"/>
</dbReference>
<evidence type="ECO:0000259" key="14">
    <source>
        <dbReference type="Pfam" id="PF00306"/>
    </source>
</evidence>
<dbReference type="GO" id="GO:0005524">
    <property type="term" value="F:ATP binding"/>
    <property type="evidence" value="ECO:0007669"/>
    <property type="project" value="UniProtKB-KW"/>
</dbReference>
<evidence type="ECO:0000256" key="10">
    <source>
        <dbReference type="ARBA" id="ARBA00023310"/>
    </source>
</evidence>
<keyword evidence="4 12" id="KW-0547">Nucleotide-binding</keyword>
<sequence length="543" mass="59412">MLGLRGVSLMARHWNPKKLRWIKERSARGLLTSKHPMSSELSEILEERILGAKYEVELEETGRVISIGDGIARVYGLQNVQADEMVEFSSGVKGMALNLEPDNVGIVVFGNDKLIKEGDIVKRTGAIVDVPVGESMLGRVVDALGNPIDGKGPIKTEKRMRVGVKAPGIIPRVSVREPMQTGEKAVDSLVPIGRGQRELIIGDRQTGKTALAIDTIINQKRYNDGNDESKKLHCIYVAIGQKRSTVAQIVKRLNSTEAMKYCIIVAATASDAAPLQYLSPYSGCAMGEFFRDSGKHCLIILDDLSKQAVAYRQMSLLLRRPPGREAYPGDVFYLHSRLLERAAKMNKDFGGGSLTALPIIETQAGDVSAYIPTNVISITDGQIFLETELFYKGIRPAINVGLSVSRVGSAAQVSAMKQVAGTMKLELAQYREVAAFAQFGSDLDAATQGLLNRGQRLTELLKQGQYVPMSVEEQVAVLYCGVRGFLDKLDPSKVSAFEKKFLEHIKGPGKPILDSIAKDGKITKETEEKLRETIKSFLEGFSV</sequence>
<dbReference type="Pfam" id="PF00006">
    <property type="entry name" value="ATP-synt_ab"/>
    <property type="match status" value="1"/>
</dbReference>
<dbReference type="FunFam" id="3.40.50.300:FF:002432">
    <property type="entry name" value="ATP synthase subunit alpha, mitochondrial"/>
    <property type="match status" value="1"/>
</dbReference>
<feature type="domain" description="ATPase F1/V1/A1 complex alpha/beta subunit nucleotide-binding" evidence="13">
    <location>
        <begin position="182"/>
        <end position="405"/>
    </location>
</feature>
<dbReference type="HAMAP" id="MF_01346">
    <property type="entry name" value="ATP_synth_alpha_bact"/>
    <property type="match status" value="1"/>
</dbReference>
<organism evidence="16">
    <name type="scientific">Lygus hesperus</name>
    <name type="common">Western plant bug</name>
    <dbReference type="NCBI Taxonomy" id="30085"/>
    <lineage>
        <taxon>Eukaryota</taxon>
        <taxon>Metazoa</taxon>
        <taxon>Ecdysozoa</taxon>
        <taxon>Arthropoda</taxon>
        <taxon>Hexapoda</taxon>
        <taxon>Insecta</taxon>
        <taxon>Pterygota</taxon>
        <taxon>Neoptera</taxon>
        <taxon>Paraneoptera</taxon>
        <taxon>Hemiptera</taxon>
        <taxon>Heteroptera</taxon>
        <taxon>Panheteroptera</taxon>
        <taxon>Cimicomorpha</taxon>
        <taxon>Miridae</taxon>
        <taxon>Mirini</taxon>
        <taxon>Lygus</taxon>
    </lineage>
</organism>
<feature type="domain" description="ATP synthase alpha subunit C-terminal" evidence="14">
    <location>
        <begin position="412"/>
        <end position="537"/>
    </location>
</feature>
<dbReference type="SUPFAM" id="SSF47917">
    <property type="entry name" value="C-terminal domain of alpha and beta subunits of F1 ATP synthase"/>
    <property type="match status" value="1"/>
</dbReference>
<dbReference type="InterPro" id="IPR005294">
    <property type="entry name" value="ATP_synth_F1_asu"/>
</dbReference>
<evidence type="ECO:0000259" key="15">
    <source>
        <dbReference type="Pfam" id="PF02874"/>
    </source>
</evidence>
<dbReference type="Gene3D" id="2.40.30.20">
    <property type="match status" value="1"/>
</dbReference>
<evidence type="ECO:0000259" key="13">
    <source>
        <dbReference type="Pfam" id="PF00006"/>
    </source>
</evidence>
<evidence type="ECO:0000256" key="11">
    <source>
        <dbReference type="RuleBase" id="RU000339"/>
    </source>
</evidence>
<dbReference type="InterPro" id="IPR033732">
    <property type="entry name" value="ATP_synth_F1_a_nt-bd_dom"/>
</dbReference>
<dbReference type="PIRSF" id="PIRSF039088">
    <property type="entry name" value="F_ATPase_subunit_alpha"/>
    <property type="match status" value="1"/>
</dbReference>
<proteinExistence type="inferred from homology"/>
<dbReference type="InterPro" id="IPR020003">
    <property type="entry name" value="ATPase_a/bsu_AS"/>
</dbReference>
<dbReference type="InterPro" id="IPR036121">
    <property type="entry name" value="ATPase_F1/V1/A1_a/bsu_N_sf"/>
</dbReference>
<dbReference type="InterPro" id="IPR027417">
    <property type="entry name" value="P-loop_NTPase"/>
</dbReference>
<evidence type="ECO:0000256" key="12">
    <source>
        <dbReference type="RuleBase" id="RU003551"/>
    </source>
</evidence>
<name>A0A0K8S408_LYGHE</name>
<dbReference type="PROSITE" id="PS00152">
    <property type="entry name" value="ATPASE_ALPHA_BETA"/>
    <property type="match status" value="1"/>
</dbReference>
<dbReference type="CDD" id="cd18116">
    <property type="entry name" value="ATP-synt_F1_alpha_N"/>
    <property type="match status" value="1"/>
</dbReference>
<evidence type="ECO:0000256" key="6">
    <source>
        <dbReference type="ARBA" id="ARBA00022840"/>
    </source>
</evidence>
<dbReference type="SUPFAM" id="SSF52540">
    <property type="entry name" value="P-loop containing nucleoside triphosphate hydrolases"/>
    <property type="match status" value="1"/>
</dbReference>
<dbReference type="InterPro" id="IPR038376">
    <property type="entry name" value="ATP_synth_asu_C_sf"/>
</dbReference>
<keyword evidence="3 11" id="KW-0813">Transport</keyword>
<dbReference type="AlphaFoldDB" id="A0A0K8S408"/>
<dbReference type="EMBL" id="GBRD01017815">
    <property type="protein sequence ID" value="JAG48012.1"/>
    <property type="molecule type" value="Transcribed_RNA"/>
</dbReference>
<dbReference type="FunFam" id="1.20.150.20:FF:000001">
    <property type="entry name" value="ATP synthase subunit alpha"/>
    <property type="match status" value="1"/>
</dbReference>
<comment type="subcellular location">
    <subcellularLocation>
        <location evidence="1">Membrane</location>
    </subcellularLocation>
</comment>
<dbReference type="InterPro" id="IPR000194">
    <property type="entry name" value="ATPase_F1/V1/A1_a/bsu_nucl-bd"/>
</dbReference>
<dbReference type="InterPro" id="IPR000793">
    <property type="entry name" value="ATP_synth_asu_C"/>
</dbReference>
<dbReference type="SUPFAM" id="SSF50615">
    <property type="entry name" value="N-terminal domain of alpha and beta subunits of F1 ATP synthase"/>
    <property type="match status" value="1"/>
</dbReference>
<evidence type="ECO:0000256" key="2">
    <source>
        <dbReference type="ARBA" id="ARBA00008936"/>
    </source>
</evidence>
<evidence type="ECO:0000313" key="16">
    <source>
        <dbReference type="EMBL" id="JAG48012.1"/>
    </source>
</evidence>
<keyword evidence="6 12" id="KW-0067">ATP-binding</keyword>
<keyword evidence="7 11" id="KW-0406">Ion transport</keyword>
<dbReference type="Pfam" id="PF00306">
    <property type="entry name" value="ATP-synt_ab_C"/>
    <property type="match status" value="1"/>
</dbReference>
<dbReference type="Gene3D" id="3.40.50.300">
    <property type="entry name" value="P-loop containing nucleotide triphosphate hydrolases"/>
    <property type="match status" value="1"/>
</dbReference>
<dbReference type="PANTHER" id="PTHR48082:SF2">
    <property type="entry name" value="ATP SYNTHASE SUBUNIT ALPHA, MITOCHONDRIAL"/>
    <property type="match status" value="1"/>
</dbReference>
<evidence type="ECO:0000256" key="8">
    <source>
        <dbReference type="ARBA" id="ARBA00023136"/>
    </source>
</evidence>
<dbReference type="InterPro" id="IPR023366">
    <property type="entry name" value="ATP_synth_asu-like_sf"/>
</dbReference>
<dbReference type="FunFam" id="2.40.30.20:FF:000001">
    <property type="entry name" value="ATP synthase subunit alpha"/>
    <property type="match status" value="1"/>
</dbReference>
<keyword evidence="8" id="KW-0472">Membrane</keyword>
<feature type="domain" description="ATPase F1/V1/A1 complex alpha/beta subunit N-terminal" evidence="15">
    <location>
        <begin position="59"/>
        <end position="125"/>
    </location>
</feature>